<evidence type="ECO:0000313" key="2">
    <source>
        <dbReference type="EMBL" id="HIR58702.1"/>
    </source>
</evidence>
<reference evidence="2" key="1">
    <citation type="submission" date="2020-10" db="EMBL/GenBank/DDBJ databases">
        <authorList>
            <person name="Gilroy R."/>
        </authorList>
    </citation>
    <scope>NUCLEOTIDE SEQUENCE</scope>
    <source>
        <strain evidence="2">CHK184-20233</strain>
    </source>
</reference>
<evidence type="ECO:0000313" key="3">
    <source>
        <dbReference type="Proteomes" id="UP000824232"/>
    </source>
</evidence>
<accession>A0A9D1J2P6</accession>
<sequence>MKKRENIVIIVVLVVMIIAIVGVSYAAFSFGKTGSKVNTITTGSITMTYTETDNTISLTGALPTTDKTGMVRLNPGEYFDFSISSEITGNVNINYEISAKDITDSGARKIDGSNIKLYLTKLNGDKEEALMVPETYNEESSENTYTGRPTGEMSLYTSSMNSSESNNYRLRMYVDEGYNPQGDGGNLQFTVQINVYGKAGDKYVPLTTQEILEDNEVQEEKTQMFNYASNGGYFDMSGGSQSTNPEYVTNGLYSTEDEDGTSYYYRGNVTNNNVQFGEYTSDYYVYNYSSRYFQSLASCQEYNSRCSESNRVKLASAGDKMYWKIVRVNGDGSLRLIYNGTSANPDNSDLVNSFAVGKIPYNLESNDPKYTGYTYDNGTDSFIKKEVDTWYKNTLGSSSYDSKVLGGRFCSDSSGYKPASEYGFSGMDGMNVFASYDRLGQSATGYTKENSPTLKCPVTSESYGGSYRLKAGLITADELVLGGENPGVTTDSYLNPGDSEMYYWSMTPAAFGYGNAGVWDVLEYLSYYIVDNDYAVRPVINVTTDNGFTSGDGTASSPYVIS</sequence>
<dbReference type="EMBL" id="DVHC01000016">
    <property type="protein sequence ID" value="HIR58702.1"/>
    <property type="molecule type" value="Genomic_DNA"/>
</dbReference>
<comment type="caution">
    <text evidence="2">The sequence shown here is derived from an EMBL/GenBank/DDBJ whole genome shotgun (WGS) entry which is preliminary data.</text>
</comment>
<gene>
    <name evidence="2" type="ORF">IAB38_01490</name>
</gene>
<evidence type="ECO:0000256" key="1">
    <source>
        <dbReference type="SAM" id="Phobius"/>
    </source>
</evidence>
<name>A0A9D1J2P6_9FIRM</name>
<feature type="transmembrane region" description="Helical" evidence="1">
    <location>
        <begin position="7"/>
        <end position="28"/>
    </location>
</feature>
<dbReference type="Proteomes" id="UP000824232">
    <property type="component" value="Unassembled WGS sequence"/>
</dbReference>
<organism evidence="2 3">
    <name type="scientific">Candidatus Onthousia excrementipullorum</name>
    <dbReference type="NCBI Taxonomy" id="2840884"/>
    <lineage>
        <taxon>Bacteria</taxon>
        <taxon>Bacillati</taxon>
        <taxon>Bacillota</taxon>
        <taxon>Bacilli</taxon>
        <taxon>Candidatus Onthousia</taxon>
    </lineage>
</organism>
<reference evidence="2" key="2">
    <citation type="journal article" date="2021" name="PeerJ">
        <title>Extensive microbial diversity within the chicken gut microbiome revealed by metagenomics and culture.</title>
        <authorList>
            <person name="Gilroy R."/>
            <person name="Ravi A."/>
            <person name="Getino M."/>
            <person name="Pursley I."/>
            <person name="Horton D.L."/>
            <person name="Alikhan N.F."/>
            <person name="Baker D."/>
            <person name="Gharbi K."/>
            <person name="Hall N."/>
            <person name="Watson M."/>
            <person name="Adriaenssens E.M."/>
            <person name="Foster-Nyarko E."/>
            <person name="Jarju S."/>
            <person name="Secka A."/>
            <person name="Antonio M."/>
            <person name="Oren A."/>
            <person name="Chaudhuri R.R."/>
            <person name="La Ragione R."/>
            <person name="Hildebrand F."/>
            <person name="Pallen M.J."/>
        </authorList>
    </citation>
    <scope>NUCLEOTIDE SEQUENCE</scope>
    <source>
        <strain evidence="2">CHK184-20233</strain>
    </source>
</reference>
<proteinExistence type="predicted"/>
<keyword evidence="1" id="KW-0472">Membrane</keyword>
<protein>
    <submittedName>
        <fullName evidence="2">Uncharacterized protein</fullName>
    </submittedName>
</protein>
<keyword evidence="1" id="KW-1133">Transmembrane helix</keyword>
<keyword evidence="1" id="KW-0812">Transmembrane</keyword>
<dbReference type="AlphaFoldDB" id="A0A9D1J2P6"/>